<sequence length="103" mass="11470">MNSTQWIRLFDNFASLAVAASFLMTKSFTLTYLVEPLAQCSGKIHSVEAYGVSKGKRVNLKPGRNILPGLFVIFVMRFLLLRLSEHLCDAATNRPIRAGLGLR</sequence>
<dbReference type="AlphaFoldDB" id="A0A364JXS7"/>
<dbReference type="EMBL" id="QLMK01000002">
    <property type="protein sequence ID" value="RAK32209.1"/>
    <property type="molecule type" value="Genomic_DNA"/>
</dbReference>
<protein>
    <submittedName>
        <fullName evidence="2">Uncharacterized protein</fullName>
    </submittedName>
</protein>
<evidence type="ECO:0000313" key="3">
    <source>
        <dbReference type="Proteomes" id="UP000249453"/>
    </source>
</evidence>
<organism evidence="2 3">
    <name type="scientific">Falsochrobactrum ovis</name>
    <dbReference type="NCBI Taxonomy" id="1293442"/>
    <lineage>
        <taxon>Bacteria</taxon>
        <taxon>Pseudomonadati</taxon>
        <taxon>Pseudomonadota</taxon>
        <taxon>Alphaproteobacteria</taxon>
        <taxon>Hyphomicrobiales</taxon>
        <taxon>Brucellaceae</taxon>
        <taxon>Falsochrobactrum</taxon>
    </lineage>
</organism>
<gene>
    <name evidence="2" type="ORF">C7374_102210</name>
</gene>
<keyword evidence="3" id="KW-1185">Reference proteome</keyword>
<dbReference type="Proteomes" id="UP000249453">
    <property type="component" value="Unassembled WGS sequence"/>
</dbReference>
<keyword evidence="1" id="KW-1133">Transmembrane helix</keyword>
<feature type="transmembrane region" description="Helical" evidence="1">
    <location>
        <begin position="66"/>
        <end position="84"/>
    </location>
</feature>
<keyword evidence="1" id="KW-0812">Transmembrane</keyword>
<comment type="caution">
    <text evidence="2">The sequence shown here is derived from an EMBL/GenBank/DDBJ whole genome shotgun (WGS) entry which is preliminary data.</text>
</comment>
<evidence type="ECO:0000256" key="1">
    <source>
        <dbReference type="SAM" id="Phobius"/>
    </source>
</evidence>
<proteinExistence type="predicted"/>
<keyword evidence="1" id="KW-0472">Membrane</keyword>
<evidence type="ECO:0000313" key="2">
    <source>
        <dbReference type="EMBL" id="RAK32209.1"/>
    </source>
</evidence>
<name>A0A364JXS7_9HYPH</name>
<accession>A0A364JXS7</accession>
<feature type="transmembrane region" description="Helical" evidence="1">
    <location>
        <begin position="12"/>
        <end position="34"/>
    </location>
</feature>
<reference evidence="2 3" key="1">
    <citation type="submission" date="2018-06" db="EMBL/GenBank/DDBJ databases">
        <title>Genomic Encyclopedia of Type Strains, Phase IV (KMG-IV): sequencing the most valuable type-strain genomes for metagenomic binning, comparative biology and taxonomic classification.</title>
        <authorList>
            <person name="Goeker M."/>
        </authorList>
    </citation>
    <scope>NUCLEOTIDE SEQUENCE [LARGE SCALE GENOMIC DNA]</scope>
    <source>
        <strain evidence="2 3">DSM 26720</strain>
    </source>
</reference>